<accession>A0AAE5BUA3</accession>
<protein>
    <recommendedName>
        <fullName evidence="4">Lipoprotein</fullName>
    </recommendedName>
</protein>
<keyword evidence="3" id="KW-1185">Reference proteome</keyword>
<gene>
    <name evidence="2" type="ORF">GV832_05540</name>
</gene>
<comment type="caution">
    <text evidence="2">The sequence shown here is derived from an EMBL/GenBank/DDBJ whole genome shotgun (WGS) entry which is preliminary data.</text>
</comment>
<feature type="signal peptide" evidence="1">
    <location>
        <begin position="1"/>
        <end position="18"/>
    </location>
</feature>
<sequence length="215" mass="22778">MKLRSATVALLFAFVALAGCTQHFGWHQKLTVTVQTPMGEVSGASVTAVEVDGFDGLLPDGGGVESRLTGEAVVVEIAPGRYLFVLLTGALGWADAAYGLGGPGTVFEENMRSVEAQRGKPPVPLPPKAWPLMVTFTDIADPKTVALVDPDDLSAPFGPGVRLKAVTLAVTEEPVTEGKVEAVLGWVNDLKKYRTDPDNPFTNTLPAEIGYLMSR</sequence>
<keyword evidence="1" id="KW-0732">Signal</keyword>
<dbReference type="Proteomes" id="UP001193501">
    <property type="component" value="Unassembled WGS sequence"/>
</dbReference>
<evidence type="ECO:0000313" key="2">
    <source>
        <dbReference type="EMBL" id="NBZ87037.1"/>
    </source>
</evidence>
<name>A0AAE5BUA3_9RHOB</name>
<dbReference type="EMBL" id="JAABNR010000004">
    <property type="protein sequence ID" value="NBZ87037.1"/>
    <property type="molecule type" value="Genomic_DNA"/>
</dbReference>
<organism evidence="2 3">
    <name type="scientific">Stagnihabitans tardus</name>
    <dbReference type="NCBI Taxonomy" id="2699202"/>
    <lineage>
        <taxon>Bacteria</taxon>
        <taxon>Pseudomonadati</taxon>
        <taxon>Pseudomonadota</taxon>
        <taxon>Alphaproteobacteria</taxon>
        <taxon>Rhodobacterales</taxon>
        <taxon>Paracoccaceae</taxon>
        <taxon>Stagnihabitans</taxon>
    </lineage>
</organism>
<dbReference type="PROSITE" id="PS51257">
    <property type="entry name" value="PROKAR_LIPOPROTEIN"/>
    <property type="match status" value="1"/>
</dbReference>
<reference evidence="2" key="1">
    <citation type="submission" date="2020-01" db="EMBL/GenBank/DDBJ databases">
        <authorList>
            <person name="Chen W.-M."/>
        </authorList>
    </citation>
    <scope>NUCLEOTIDE SEQUENCE</scope>
    <source>
        <strain evidence="2">CYK-10</strain>
    </source>
</reference>
<evidence type="ECO:0000313" key="3">
    <source>
        <dbReference type="Proteomes" id="UP001193501"/>
    </source>
</evidence>
<evidence type="ECO:0000256" key="1">
    <source>
        <dbReference type="SAM" id="SignalP"/>
    </source>
</evidence>
<feature type="chain" id="PRO_5042218477" description="Lipoprotein" evidence="1">
    <location>
        <begin position="19"/>
        <end position="215"/>
    </location>
</feature>
<dbReference type="RefSeq" id="WP_168773845.1">
    <property type="nucleotide sequence ID" value="NZ_JAABNR010000004.1"/>
</dbReference>
<proteinExistence type="predicted"/>
<evidence type="ECO:0008006" key="4">
    <source>
        <dbReference type="Google" id="ProtNLM"/>
    </source>
</evidence>
<dbReference type="AlphaFoldDB" id="A0AAE5BUA3"/>